<dbReference type="EMBL" id="CM001218">
    <property type="protein sequence ID" value="KEH37988.1"/>
    <property type="molecule type" value="Genomic_DNA"/>
</dbReference>
<sequence>MSQNQNQGNVQGDEKNKEKSPMAWHRINNSHHCDIWFGIRMEGIELDVAEAKEDREAFKRTRPSRE</sequence>
<keyword evidence="4" id="KW-1185">Reference proteome</keyword>
<dbReference type="AlphaFoldDB" id="A0A072V9F5"/>
<accession>A0A072V9F5</accession>
<evidence type="ECO:0000313" key="2">
    <source>
        <dbReference type="EMBL" id="KEH37988.1"/>
    </source>
</evidence>
<evidence type="ECO:0000313" key="3">
    <source>
        <dbReference type="EnsemblPlants" id="KEH37988"/>
    </source>
</evidence>
<name>A0A072V9F5_MEDTR</name>
<feature type="compositionally biased region" description="Polar residues" evidence="1">
    <location>
        <begin position="1"/>
        <end position="10"/>
    </location>
</feature>
<reference evidence="2 4" key="1">
    <citation type="journal article" date="2011" name="Nature">
        <title>The Medicago genome provides insight into the evolution of rhizobial symbioses.</title>
        <authorList>
            <person name="Young N.D."/>
            <person name="Debelle F."/>
            <person name="Oldroyd G.E."/>
            <person name="Geurts R."/>
            <person name="Cannon S.B."/>
            <person name="Udvardi M.K."/>
            <person name="Benedito V.A."/>
            <person name="Mayer K.F."/>
            <person name="Gouzy J."/>
            <person name="Schoof H."/>
            <person name="Van de Peer Y."/>
            <person name="Proost S."/>
            <person name="Cook D.R."/>
            <person name="Meyers B.C."/>
            <person name="Spannagl M."/>
            <person name="Cheung F."/>
            <person name="De Mita S."/>
            <person name="Krishnakumar V."/>
            <person name="Gundlach H."/>
            <person name="Zhou S."/>
            <person name="Mudge J."/>
            <person name="Bharti A.K."/>
            <person name="Murray J.D."/>
            <person name="Naoumkina M.A."/>
            <person name="Rosen B."/>
            <person name="Silverstein K.A."/>
            <person name="Tang H."/>
            <person name="Rombauts S."/>
            <person name="Zhao P.X."/>
            <person name="Zhou P."/>
            <person name="Barbe V."/>
            <person name="Bardou P."/>
            <person name="Bechner M."/>
            <person name="Bellec A."/>
            <person name="Berger A."/>
            <person name="Berges H."/>
            <person name="Bidwell S."/>
            <person name="Bisseling T."/>
            <person name="Choisne N."/>
            <person name="Couloux A."/>
            <person name="Denny R."/>
            <person name="Deshpande S."/>
            <person name="Dai X."/>
            <person name="Doyle J.J."/>
            <person name="Dudez A.M."/>
            <person name="Farmer A.D."/>
            <person name="Fouteau S."/>
            <person name="Franken C."/>
            <person name="Gibelin C."/>
            <person name="Gish J."/>
            <person name="Goldstein S."/>
            <person name="Gonzalez A.J."/>
            <person name="Green P.J."/>
            <person name="Hallab A."/>
            <person name="Hartog M."/>
            <person name="Hua A."/>
            <person name="Humphray S.J."/>
            <person name="Jeong D.H."/>
            <person name="Jing Y."/>
            <person name="Jocker A."/>
            <person name="Kenton S.M."/>
            <person name="Kim D.J."/>
            <person name="Klee K."/>
            <person name="Lai H."/>
            <person name="Lang C."/>
            <person name="Lin S."/>
            <person name="Macmil S.L."/>
            <person name="Magdelenat G."/>
            <person name="Matthews L."/>
            <person name="McCorrison J."/>
            <person name="Monaghan E.L."/>
            <person name="Mun J.H."/>
            <person name="Najar F.Z."/>
            <person name="Nicholson C."/>
            <person name="Noirot C."/>
            <person name="O'Bleness M."/>
            <person name="Paule C.R."/>
            <person name="Poulain J."/>
            <person name="Prion F."/>
            <person name="Qin B."/>
            <person name="Qu C."/>
            <person name="Retzel E.F."/>
            <person name="Riddle C."/>
            <person name="Sallet E."/>
            <person name="Samain S."/>
            <person name="Samson N."/>
            <person name="Sanders I."/>
            <person name="Saurat O."/>
            <person name="Scarpelli C."/>
            <person name="Schiex T."/>
            <person name="Segurens B."/>
            <person name="Severin A.J."/>
            <person name="Sherrier D.J."/>
            <person name="Shi R."/>
            <person name="Sims S."/>
            <person name="Singer S.R."/>
            <person name="Sinharoy S."/>
            <person name="Sterck L."/>
            <person name="Viollet A."/>
            <person name="Wang B.B."/>
            <person name="Wang K."/>
            <person name="Wang M."/>
            <person name="Wang X."/>
            <person name="Warfsmann J."/>
            <person name="Weissenbach J."/>
            <person name="White D.D."/>
            <person name="White J.D."/>
            <person name="Wiley G.B."/>
            <person name="Wincker P."/>
            <person name="Xing Y."/>
            <person name="Yang L."/>
            <person name="Yao Z."/>
            <person name="Ying F."/>
            <person name="Zhai J."/>
            <person name="Zhou L."/>
            <person name="Zuber A."/>
            <person name="Denarie J."/>
            <person name="Dixon R.A."/>
            <person name="May G.D."/>
            <person name="Schwartz D.C."/>
            <person name="Rogers J."/>
            <person name="Quetier F."/>
            <person name="Town C.D."/>
            <person name="Roe B.A."/>
        </authorList>
    </citation>
    <scope>NUCLEOTIDE SEQUENCE [LARGE SCALE GENOMIC DNA]</scope>
    <source>
        <strain evidence="2">A17</strain>
        <strain evidence="3 4">cv. Jemalong A17</strain>
    </source>
</reference>
<dbReference type="Proteomes" id="UP000002051">
    <property type="component" value="Chromosome 2"/>
</dbReference>
<dbReference type="PaxDb" id="3880-AES63864"/>
<evidence type="ECO:0000313" key="4">
    <source>
        <dbReference type="Proteomes" id="UP000002051"/>
    </source>
</evidence>
<dbReference type="EnsemblPlants" id="KEH37988">
    <property type="protein sequence ID" value="KEH37988"/>
    <property type="gene ID" value="MTR_2g055480"/>
</dbReference>
<organism evidence="2 4">
    <name type="scientific">Medicago truncatula</name>
    <name type="common">Barrel medic</name>
    <name type="synonym">Medicago tribuloides</name>
    <dbReference type="NCBI Taxonomy" id="3880"/>
    <lineage>
        <taxon>Eukaryota</taxon>
        <taxon>Viridiplantae</taxon>
        <taxon>Streptophyta</taxon>
        <taxon>Embryophyta</taxon>
        <taxon>Tracheophyta</taxon>
        <taxon>Spermatophyta</taxon>
        <taxon>Magnoliopsida</taxon>
        <taxon>eudicotyledons</taxon>
        <taxon>Gunneridae</taxon>
        <taxon>Pentapetalae</taxon>
        <taxon>rosids</taxon>
        <taxon>fabids</taxon>
        <taxon>Fabales</taxon>
        <taxon>Fabaceae</taxon>
        <taxon>Papilionoideae</taxon>
        <taxon>50 kb inversion clade</taxon>
        <taxon>NPAAA clade</taxon>
        <taxon>Hologalegina</taxon>
        <taxon>IRL clade</taxon>
        <taxon>Trifolieae</taxon>
        <taxon>Medicago</taxon>
    </lineage>
</organism>
<feature type="region of interest" description="Disordered" evidence="1">
    <location>
        <begin position="1"/>
        <end position="21"/>
    </location>
</feature>
<reference evidence="2 4" key="2">
    <citation type="journal article" date="2014" name="BMC Genomics">
        <title>An improved genome release (version Mt4.0) for the model legume Medicago truncatula.</title>
        <authorList>
            <person name="Tang H."/>
            <person name="Krishnakumar V."/>
            <person name="Bidwell S."/>
            <person name="Rosen B."/>
            <person name="Chan A."/>
            <person name="Zhou S."/>
            <person name="Gentzbittel L."/>
            <person name="Childs K.L."/>
            <person name="Yandell M."/>
            <person name="Gundlach H."/>
            <person name="Mayer K.F."/>
            <person name="Schwartz D.C."/>
            <person name="Town C.D."/>
        </authorList>
    </citation>
    <scope>GENOME REANNOTATION</scope>
    <source>
        <strain evidence="2">A17</strain>
        <strain evidence="3 4">cv. Jemalong A17</strain>
    </source>
</reference>
<dbReference type="HOGENOM" id="CLU_2834940_0_0_1"/>
<gene>
    <name evidence="2" type="ordered locus">MTR_2g055480</name>
</gene>
<proteinExistence type="predicted"/>
<evidence type="ECO:0000256" key="1">
    <source>
        <dbReference type="SAM" id="MobiDB-lite"/>
    </source>
</evidence>
<reference evidence="3" key="3">
    <citation type="submission" date="2015-04" db="UniProtKB">
        <authorList>
            <consortium name="EnsemblPlants"/>
        </authorList>
    </citation>
    <scope>IDENTIFICATION</scope>
    <source>
        <strain evidence="3">cv. Jemalong A17</strain>
    </source>
</reference>
<protein>
    <submittedName>
        <fullName evidence="2 3">Uncharacterized protein</fullName>
    </submittedName>
</protein>